<dbReference type="InterPro" id="IPR051455">
    <property type="entry name" value="Bact_solute-bind_prot3"/>
</dbReference>
<comment type="caution">
    <text evidence="6">The sequence shown here is derived from an EMBL/GenBank/DDBJ whole genome shotgun (WGS) entry which is preliminary data.</text>
</comment>
<evidence type="ECO:0000313" key="7">
    <source>
        <dbReference type="Proteomes" id="UP000254848"/>
    </source>
</evidence>
<dbReference type="OrthoDB" id="9777941at2"/>
<dbReference type="InterPro" id="IPR001638">
    <property type="entry name" value="Solute-binding_3/MltF_N"/>
</dbReference>
<proteinExistence type="inferred from homology"/>
<dbReference type="GO" id="GO:0030288">
    <property type="term" value="C:outer membrane-bounded periplasmic space"/>
    <property type="evidence" value="ECO:0007669"/>
    <property type="project" value="UniProtKB-ARBA"/>
</dbReference>
<dbReference type="RefSeq" id="WP_115459147.1">
    <property type="nucleotide sequence ID" value="NZ_QRAP01000006.1"/>
</dbReference>
<keyword evidence="3" id="KW-0732">Signal</keyword>
<dbReference type="Gene3D" id="3.40.190.10">
    <property type="entry name" value="Periplasmic binding protein-like II"/>
    <property type="match status" value="2"/>
</dbReference>
<evidence type="ECO:0000256" key="3">
    <source>
        <dbReference type="ARBA" id="ARBA00022729"/>
    </source>
</evidence>
<protein>
    <submittedName>
        <fullName evidence="6">Amino acid ABC transporter substrate-binding protein (PAAT family)</fullName>
    </submittedName>
</protein>
<dbReference type="PANTHER" id="PTHR30085">
    <property type="entry name" value="AMINO ACID ABC TRANSPORTER PERMEASE"/>
    <property type="match status" value="1"/>
</dbReference>
<dbReference type="GO" id="GO:0006865">
    <property type="term" value="P:amino acid transport"/>
    <property type="evidence" value="ECO:0007669"/>
    <property type="project" value="TreeGrafter"/>
</dbReference>
<evidence type="ECO:0000259" key="5">
    <source>
        <dbReference type="SMART" id="SM00062"/>
    </source>
</evidence>
<dbReference type="EMBL" id="QRAP01000006">
    <property type="protein sequence ID" value="RDK90039.1"/>
    <property type="molecule type" value="Genomic_DNA"/>
</dbReference>
<name>A0A370QNV0_9GAMM</name>
<dbReference type="SMART" id="SM00062">
    <property type="entry name" value="PBPb"/>
    <property type="match status" value="1"/>
</dbReference>
<dbReference type="InterPro" id="IPR018313">
    <property type="entry name" value="SBP_3_CS"/>
</dbReference>
<feature type="domain" description="Solute-binding protein family 3/N-terminal" evidence="5">
    <location>
        <begin position="15"/>
        <end position="248"/>
    </location>
</feature>
<dbReference type="PANTHER" id="PTHR30085:SF6">
    <property type="entry name" value="ABC TRANSPORTER GLUTAMINE-BINDING PROTEIN GLNH"/>
    <property type="match status" value="1"/>
</dbReference>
<reference evidence="6 7" key="1">
    <citation type="submission" date="2018-07" db="EMBL/GenBank/DDBJ databases">
        <title>Genomic Encyclopedia of Type Strains, Phase IV (KMG-IV): sequencing the most valuable type-strain genomes for metagenomic binning, comparative biology and taxonomic classification.</title>
        <authorList>
            <person name="Goeker M."/>
        </authorList>
    </citation>
    <scope>NUCLEOTIDE SEQUENCE [LARGE SCALE GENOMIC DNA]</scope>
    <source>
        <strain evidence="6 7">DSM 103736</strain>
    </source>
</reference>
<organism evidence="6 7">
    <name type="scientific">Enterobacillus tribolii</name>
    <dbReference type="NCBI Taxonomy" id="1487935"/>
    <lineage>
        <taxon>Bacteria</taxon>
        <taxon>Pseudomonadati</taxon>
        <taxon>Pseudomonadota</taxon>
        <taxon>Gammaproteobacteria</taxon>
        <taxon>Enterobacterales</taxon>
        <taxon>Hafniaceae</taxon>
        <taxon>Enterobacillus</taxon>
    </lineage>
</organism>
<dbReference type="AlphaFoldDB" id="A0A370QNV0"/>
<evidence type="ECO:0000313" key="6">
    <source>
        <dbReference type="EMBL" id="RDK90039.1"/>
    </source>
</evidence>
<keyword evidence="7" id="KW-1185">Reference proteome</keyword>
<keyword evidence="2" id="KW-0813">Transport</keyword>
<evidence type="ECO:0000256" key="4">
    <source>
        <dbReference type="RuleBase" id="RU003744"/>
    </source>
</evidence>
<dbReference type="PROSITE" id="PS01039">
    <property type="entry name" value="SBP_BACTERIAL_3"/>
    <property type="match status" value="1"/>
</dbReference>
<evidence type="ECO:0000256" key="1">
    <source>
        <dbReference type="ARBA" id="ARBA00010333"/>
    </source>
</evidence>
<dbReference type="SUPFAM" id="SSF53850">
    <property type="entry name" value="Periplasmic binding protein-like II"/>
    <property type="match status" value="1"/>
</dbReference>
<gene>
    <name evidence="6" type="ORF">C8D90_106247</name>
</gene>
<comment type="similarity">
    <text evidence="1 4">Belongs to the bacterial solute-binding protein 3 family.</text>
</comment>
<dbReference type="Pfam" id="PF00497">
    <property type="entry name" value="SBP_bac_3"/>
    <property type="match status" value="1"/>
</dbReference>
<evidence type="ECO:0000256" key="2">
    <source>
        <dbReference type="ARBA" id="ARBA00022448"/>
    </source>
</evidence>
<dbReference type="Proteomes" id="UP000254848">
    <property type="component" value="Unassembled WGS sequence"/>
</dbReference>
<accession>A0A370QNV0</accession>
<sequence length="323" mass="36486">MTYHSVSERVRQRNVLNVGVSLGFKGLSVRDPIHNRWEGFDIDLARAVAAAVLGDSRKINFIPLQTSDRFTALRDGVIDLGTFNASITFQREADYGITFVHPMLFDGEVLMTPVTNLSEPVCEARMTRKRRVAALRGSTTQENLRNYFDRLGLDCDIMLFDSPLQARQAYQNGLCDLYCLDYYLLAGERAQLPNKEMHIILHDRISLEAMSPAVCSHDPAWISAVGWVMKSLIEAESLNICSKVVDEVYREADGYTKTFLQPGEGLCRRLGLLPEFTREVISQVGNYGEIFNRNLGDKSALKLERRDNYPWASGGMLYSPLFI</sequence>